<dbReference type="Pfam" id="PF24494">
    <property type="entry name" value="DUF7587"/>
    <property type="match status" value="1"/>
</dbReference>
<dbReference type="EMBL" id="CH476615">
    <property type="protein sequence ID" value="EEP77480.1"/>
    <property type="molecule type" value="Genomic_DNA"/>
</dbReference>
<evidence type="ECO:0000313" key="3">
    <source>
        <dbReference type="EMBL" id="EEP77480.1"/>
    </source>
</evidence>
<dbReference type="VEuPathDB" id="FungiDB:UREG_02329"/>
<protein>
    <recommendedName>
        <fullName evidence="2">DUF7587 domain-containing protein</fullName>
    </recommendedName>
</protein>
<dbReference type="GeneID" id="8439142"/>
<dbReference type="Proteomes" id="UP000002058">
    <property type="component" value="Unassembled WGS sequence"/>
</dbReference>
<feature type="region of interest" description="Disordered" evidence="1">
    <location>
        <begin position="131"/>
        <end position="151"/>
    </location>
</feature>
<evidence type="ECO:0000259" key="2">
    <source>
        <dbReference type="Pfam" id="PF24494"/>
    </source>
</evidence>
<dbReference type="KEGG" id="ure:UREG_02329"/>
<reference evidence="4" key="1">
    <citation type="journal article" date="2009" name="Genome Res.">
        <title>Comparative genomic analyses of the human fungal pathogens Coccidioides and their relatives.</title>
        <authorList>
            <person name="Sharpton T.J."/>
            <person name="Stajich J.E."/>
            <person name="Rounsley S.D."/>
            <person name="Gardner M.J."/>
            <person name="Wortman J.R."/>
            <person name="Jordar V.S."/>
            <person name="Maiti R."/>
            <person name="Kodira C.D."/>
            <person name="Neafsey D.E."/>
            <person name="Zeng Q."/>
            <person name="Hung C.-Y."/>
            <person name="McMahan C."/>
            <person name="Muszewska A."/>
            <person name="Grynberg M."/>
            <person name="Mandel M.A."/>
            <person name="Kellner E.M."/>
            <person name="Barker B.M."/>
            <person name="Galgiani J.N."/>
            <person name="Orbach M.J."/>
            <person name="Kirkland T.N."/>
            <person name="Cole G.T."/>
            <person name="Henn M.R."/>
            <person name="Birren B.W."/>
            <person name="Taylor J.W."/>
        </authorList>
    </citation>
    <scope>NUCLEOTIDE SEQUENCE [LARGE SCALE GENOMIC DNA]</scope>
    <source>
        <strain evidence="4">UAMH 1704</strain>
    </source>
</reference>
<dbReference type="OrthoDB" id="5397734at2759"/>
<dbReference type="AlphaFoldDB" id="C4JFA7"/>
<dbReference type="InParanoid" id="C4JFA7"/>
<dbReference type="RefSeq" id="XP_002542813.1">
    <property type="nucleotide sequence ID" value="XM_002542767.1"/>
</dbReference>
<dbReference type="HOGENOM" id="CLU_601580_0_0_1"/>
<gene>
    <name evidence="3" type="ORF">UREG_02329</name>
</gene>
<organism evidence="3 4">
    <name type="scientific">Uncinocarpus reesii (strain UAMH 1704)</name>
    <dbReference type="NCBI Taxonomy" id="336963"/>
    <lineage>
        <taxon>Eukaryota</taxon>
        <taxon>Fungi</taxon>
        <taxon>Dikarya</taxon>
        <taxon>Ascomycota</taxon>
        <taxon>Pezizomycotina</taxon>
        <taxon>Eurotiomycetes</taxon>
        <taxon>Eurotiomycetidae</taxon>
        <taxon>Onygenales</taxon>
        <taxon>Onygenaceae</taxon>
        <taxon>Uncinocarpus</taxon>
    </lineage>
</organism>
<keyword evidence="4" id="KW-1185">Reference proteome</keyword>
<name>C4JFA7_UNCRE</name>
<accession>C4JFA7</accession>
<evidence type="ECO:0000313" key="4">
    <source>
        <dbReference type="Proteomes" id="UP000002058"/>
    </source>
</evidence>
<proteinExistence type="predicted"/>
<dbReference type="InterPro" id="IPR056009">
    <property type="entry name" value="DUF7587"/>
</dbReference>
<sequence>MSDSVVALDLREPPRRHEWTDRQRQVVCLLRKYYDNSWNDLGKIFSELFKHQLGRHRYYDGMPGRILQAQWHTLRNKNSPIWSQIHSDSTLTTTQFAVIRDIVTVAETLAVSLQENRNSTNDQQTFSQDYSFAQSAPSPTSPPPVPSLKCNPDSRQPRLMFRFWSAESNGFNSPTHFVAGLWAHKKNVPPLDSDPCVVNGYAHVHLSRFKGDTPFISLFDTPLSPLHRALQKPDGMVTIFDMSSFDEARLISAVDVLKEKPLDPEIGKASLQLAMPEKFADELATKIARGWKFESFKPENVRLFLDGVHDGYRRKRPRPDDQALNTNEDWEMVDDPDNPDWETVDGLDDNNTDCEMYDIMNTEPTPEERPSNTRGPFSQDVSIVQEAPFNQQRQEGLLHRNRPLDQQQPFTREEVFDQDESIDQEGLLDQPQALDQEMKDVFAIRRERIAKIMGY</sequence>
<evidence type="ECO:0000256" key="1">
    <source>
        <dbReference type="SAM" id="MobiDB-lite"/>
    </source>
</evidence>
<feature type="domain" description="DUF7587" evidence="2">
    <location>
        <begin position="156"/>
        <end position="269"/>
    </location>
</feature>
<dbReference type="eggNOG" id="ENOG502SXGW">
    <property type="taxonomic scope" value="Eukaryota"/>
</dbReference>